<reference evidence="1" key="1">
    <citation type="journal article" date="2015" name="Nature">
        <title>Complex archaea that bridge the gap between prokaryotes and eukaryotes.</title>
        <authorList>
            <person name="Spang A."/>
            <person name="Saw J.H."/>
            <person name="Jorgensen S.L."/>
            <person name="Zaremba-Niedzwiedzka K."/>
            <person name="Martijn J."/>
            <person name="Lind A.E."/>
            <person name="van Eijk R."/>
            <person name="Schleper C."/>
            <person name="Guy L."/>
            <person name="Ettema T.J."/>
        </authorList>
    </citation>
    <scope>NUCLEOTIDE SEQUENCE</scope>
</reference>
<feature type="non-terminal residue" evidence="1">
    <location>
        <position position="1"/>
    </location>
</feature>
<proteinExistence type="predicted"/>
<name>A0A0F9DWG6_9ZZZZ</name>
<dbReference type="EMBL" id="LAZR01037495">
    <property type="protein sequence ID" value="KKL22051.1"/>
    <property type="molecule type" value="Genomic_DNA"/>
</dbReference>
<protein>
    <submittedName>
        <fullName evidence="1">Uncharacterized protein</fullName>
    </submittedName>
</protein>
<gene>
    <name evidence="1" type="ORF">LCGC14_2439340</name>
</gene>
<evidence type="ECO:0000313" key="1">
    <source>
        <dbReference type="EMBL" id="KKL22051.1"/>
    </source>
</evidence>
<accession>A0A0F9DWG6</accession>
<sequence length="25" mass="2746">LGTAEMMSGTANEFDYSTRGFAFLE</sequence>
<dbReference type="AlphaFoldDB" id="A0A0F9DWG6"/>
<organism evidence="1">
    <name type="scientific">marine sediment metagenome</name>
    <dbReference type="NCBI Taxonomy" id="412755"/>
    <lineage>
        <taxon>unclassified sequences</taxon>
        <taxon>metagenomes</taxon>
        <taxon>ecological metagenomes</taxon>
    </lineage>
</organism>
<comment type="caution">
    <text evidence="1">The sequence shown here is derived from an EMBL/GenBank/DDBJ whole genome shotgun (WGS) entry which is preliminary data.</text>
</comment>